<feature type="transmembrane region" description="Helical" evidence="8">
    <location>
        <begin position="140"/>
        <end position="157"/>
    </location>
</feature>
<evidence type="ECO:0000313" key="10">
    <source>
        <dbReference type="Proteomes" id="UP000000644"/>
    </source>
</evidence>
<feature type="transmembrane region" description="Helical" evidence="8">
    <location>
        <begin position="163"/>
        <end position="183"/>
    </location>
</feature>
<dbReference type="AlphaFoldDB" id="A1VT70"/>
<dbReference type="InterPro" id="IPR004254">
    <property type="entry name" value="AdipoR/HlyIII-related"/>
</dbReference>
<dbReference type="eggNOG" id="COG1272">
    <property type="taxonomic scope" value="Bacteria"/>
</dbReference>
<evidence type="ECO:0000256" key="7">
    <source>
        <dbReference type="PIRSR" id="PIRSR604254-1"/>
    </source>
</evidence>
<dbReference type="NCBIfam" id="TIGR01065">
    <property type="entry name" value="hlyIII"/>
    <property type="match status" value="1"/>
</dbReference>
<feature type="binding site" evidence="7">
    <location>
        <position position="195"/>
    </location>
    <ligand>
        <name>Zn(2+)</name>
        <dbReference type="ChEBI" id="CHEBI:29105"/>
    </ligand>
</feature>
<feature type="binding site" evidence="7">
    <location>
        <position position="68"/>
    </location>
    <ligand>
        <name>Zn(2+)</name>
        <dbReference type="ChEBI" id="CHEBI:29105"/>
    </ligand>
</feature>
<comment type="subcellular location">
    <subcellularLocation>
        <location evidence="1">Cell membrane</location>
        <topology evidence="1">Multi-pass membrane protein</topology>
    </subcellularLocation>
</comment>
<protein>
    <submittedName>
        <fullName evidence="9">Channel protein, hemolysin III family</fullName>
    </submittedName>
</protein>
<evidence type="ECO:0000256" key="3">
    <source>
        <dbReference type="ARBA" id="ARBA00022475"/>
    </source>
</evidence>
<evidence type="ECO:0000256" key="4">
    <source>
        <dbReference type="ARBA" id="ARBA00022692"/>
    </source>
</evidence>
<dbReference type="Pfam" id="PF03006">
    <property type="entry name" value="HlyIII"/>
    <property type="match status" value="1"/>
</dbReference>
<feature type="transmembrane region" description="Helical" evidence="8">
    <location>
        <begin position="192"/>
        <end position="213"/>
    </location>
</feature>
<dbReference type="PANTHER" id="PTHR20855:SF3">
    <property type="entry name" value="LD03007P"/>
    <property type="match status" value="1"/>
</dbReference>
<evidence type="ECO:0000256" key="2">
    <source>
        <dbReference type="ARBA" id="ARBA00008488"/>
    </source>
</evidence>
<dbReference type="RefSeq" id="WP_011802919.1">
    <property type="nucleotide sequence ID" value="NC_008781.1"/>
</dbReference>
<dbReference type="PANTHER" id="PTHR20855">
    <property type="entry name" value="ADIPOR/PROGESTIN RECEPTOR-RELATED"/>
    <property type="match status" value="1"/>
</dbReference>
<organism evidence="9 10">
    <name type="scientific">Polaromonas naphthalenivorans (strain CJ2)</name>
    <dbReference type="NCBI Taxonomy" id="365044"/>
    <lineage>
        <taxon>Bacteria</taxon>
        <taxon>Pseudomonadati</taxon>
        <taxon>Pseudomonadota</taxon>
        <taxon>Betaproteobacteria</taxon>
        <taxon>Burkholderiales</taxon>
        <taxon>Comamonadaceae</taxon>
        <taxon>Polaromonas</taxon>
    </lineage>
</organism>
<evidence type="ECO:0000313" key="9">
    <source>
        <dbReference type="EMBL" id="ABM38848.1"/>
    </source>
</evidence>
<feature type="transmembrane region" description="Helical" evidence="8">
    <location>
        <begin position="45"/>
        <end position="70"/>
    </location>
</feature>
<keyword evidence="5 8" id="KW-1133">Transmembrane helix</keyword>
<keyword evidence="10" id="KW-1185">Reference proteome</keyword>
<gene>
    <name evidence="9" type="ordered locus">Pnap_3552</name>
</gene>
<dbReference type="InterPro" id="IPR005744">
    <property type="entry name" value="Hy-lIII"/>
</dbReference>
<evidence type="ECO:0000256" key="1">
    <source>
        <dbReference type="ARBA" id="ARBA00004651"/>
    </source>
</evidence>
<dbReference type="KEGG" id="pna:Pnap_3552"/>
<dbReference type="GO" id="GO:0140911">
    <property type="term" value="F:pore-forming activity"/>
    <property type="evidence" value="ECO:0007669"/>
    <property type="project" value="InterPro"/>
</dbReference>
<accession>A1VT70</accession>
<feature type="transmembrane region" description="Helical" evidence="8">
    <location>
        <begin position="106"/>
        <end position="128"/>
    </location>
</feature>
<keyword evidence="6 8" id="KW-0472">Membrane</keyword>
<keyword evidence="3" id="KW-1003">Cell membrane</keyword>
<name>A1VT70_POLNA</name>
<evidence type="ECO:0000256" key="8">
    <source>
        <dbReference type="SAM" id="Phobius"/>
    </source>
</evidence>
<feature type="transmembrane region" description="Helical" evidence="8">
    <location>
        <begin position="82"/>
        <end position="100"/>
    </location>
</feature>
<dbReference type="EMBL" id="CP000529">
    <property type="protein sequence ID" value="ABM38848.1"/>
    <property type="molecule type" value="Genomic_DNA"/>
</dbReference>
<keyword evidence="4 8" id="KW-0812">Transmembrane</keyword>
<dbReference type="GO" id="GO:0005886">
    <property type="term" value="C:plasma membrane"/>
    <property type="evidence" value="ECO:0007669"/>
    <property type="project" value="UniProtKB-SubCell"/>
</dbReference>
<dbReference type="GO" id="GO:0046872">
    <property type="term" value="F:metal ion binding"/>
    <property type="evidence" value="ECO:0007669"/>
    <property type="project" value="UniProtKB-KW"/>
</dbReference>
<dbReference type="STRING" id="365044.Pnap_3552"/>
<keyword evidence="7" id="KW-0479">Metal-binding</keyword>
<evidence type="ECO:0000256" key="5">
    <source>
        <dbReference type="ARBA" id="ARBA00022989"/>
    </source>
</evidence>
<comment type="similarity">
    <text evidence="2">Belongs to the UPF0073 (Hly-III) family.</text>
</comment>
<evidence type="ECO:0000256" key="6">
    <source>
        <dbReference type="ARBA" id="ARBA00023136"/>
    </source>
</evidence>
<sequence length="214" mass="22795">MRGMTQRSQSSGEEIANSVSHAVALLAAVGAVPFLMASARNRSAASFAGVMVFAATMVLLYLTSTVYHALPDGRAKRIFLKLDYGAIYLFIAGSYTPFALGALGGAWGWTLFALVWLLAAVGVALKVFGRLTHPWLSTGLYVFMGWLVLVAAVPLVSQVPLISLLWLVAGGLAYTSGVVFFVLDSRIRYSHAVWHGFVAAGTGCHTFAVLSYAT</sequence>
<feature type="binding site" evidence="7">
    <location>
        <position position="191"/>
    </location>
    <ligand>
        <name>Zn(2+)</name>
        <dbReference type="ChEBI" id="CHEBI:29105"/>
    </ligand>
</feature>
<proteinExistence type="inferred from homology"/>
<keyword evidence="7" id="KW-0862">Zinc</keyword>
<reference evidence="10" key="1">
    <citation type="journal article" date="2009" name="Environ. Microbiol.">
        <title>The genome of Polaromonas naphthalenivorans strain CJ2, isolated from coal tar-contaminated sediment, reveals physiological and metabolic versatility and evolution through extensive horizontal gene transfer.</title>
        <authorList>
            <person name="Yagi J.M."/>
            <person name="Sims D."/>
            <person name="Brettin T."/>
            <person name="Bruce D."/>
            <person name="Madsen E.L."/>
        </authorList>
    </citation>
    <scope>NUCLEOTIDE SEQUENCE [LARGE SCALE GENOMIC DNA]</scope>
    <source>
        <strain evidence="10">CJ2</strain>
    </source>
</reference>
<dbReference type="HOGENOM" id="CLU_051078_1_2_4"/>
<feature type="transmembrane region" description="Helical" evidence="8">
    <location>
        <begin position="21"/>
        <end position="39"/>
    </location>
</feature>
<dbReference type="Proteomes" id="UP000000644">
    <property type="component" value="Chromosome"/>
</dbReference>